<accession>A0A0F9N9V6</accession>
<comment type="caution">
    <text evidence="1">The sequence shown here is derived from an EMBL/GenBank/DDBJ whole genome shotgun (WGS) entry which is preliminary data.</text>
</comment>
<dbReference type="EMBL" id="LAZR01004423">
    <property type="protein sequence ID" value="KKN08732.1"/>
    <property type="molecule type" value="Genomic_DNA"/>
</dbReference>
<dbReference type="AlphaFoldDB" id="A0A0F9N9V6"/>
<proteinExistence type="predicted"/>
<sequence length="52" mass="6176">MAKKTPLSQRDMKSDFEVYTFQTLQRSPDKDLSLILKSERARKHHLEDKVQT</sequence>
<evidence type="ECO:0000313" key="1">
    <source>
        <dbReference type="EMBL" id="KKN08732.1"/>
    </source>
</evidence>
<gene>
    <name evidence="1" type="ORF">LCGC14_1053820</name>
</gene>
<organism evidence="1">
    <name type="scientific">marine sediment metagenome</name>
    <dbReference type="NCBI Taxonomy" id="412755"/>
    <lineage>
        <taxon>unclassified sequences</taxon>
        <taxon>metagenomes</taxon>
        <taxon>ecological metagenomes</taxon>
    </lineage>
</organism>
<name>A0A0F9N9V6_9ZZZZ</name>
<protein>
    <submittedName>
        <fullName evidence="1">Uncharacterized protein</fullName>
    </submittedName>
</protein>
<reference evidence="1" key="1">
    <citation type="journal article" date="2015" name="Nature">
        <title>Complex archaea that bridge the gap between prokaryotes and eukaryotes.</title>
        <authorList>
            <person name="Spang A."/>
            <person name="Saw J.H."/>
            <person name="Jorgensen S.L."/>
            <person name="Zaremba-Niedzwiedzka K."/>
            <person name="Martijn J."/>
            <person name="Lind A.E."/>
            <person name="van Eijk R."/>
            <person name="Schleper C."/>
            <person name="Guy L."/>
            <person name="Ettema T.J."/>
        </authorList>
    </citation>
    <scope>NUCLEOTIDE SEQUENCE</scope>
</reference>